<evidence type="ECO:0000313" key="1">
    <source>
        <dbReference type="EMBL" id="MBB6422420.1"/>
    </source>
</evidence>
<dbReference type="Proteomes" id="UP000545588">
    <property type="component" value="Unassembled WGS sequence"/>
</dbReference>
<protein>
    <submittedName>
        <fullName evidence="1">Uncharacterized protein</fullName>
    </submittedName>
</protein>
<accession>A0ABR6QLD8</accession>
<dbReference type="EMBL" id="JACHFF010000001">
    <property type="protein sequence ID" value="MBB6422420.1"/>
    <property type="molecule type" value="Genomic_DNA"/>
</dbReference>
<sequence length="33" mass="3580">MSGYNATLTVGALAYRCAEGIIEYSKSPKRLES</sequence>
<name>A0ABR6QLD8_9STAP</name>
<comment type="caution">
    <text evidence="1">The sequence shown here is derived from an EMBL/GenBank/DDBJ whole genome shotgun (WGS) entry which is preliminary data.</text>
</comment>
<reference evidence="1 2" key="1">
    <citation type="submission" date="2020-08" db="EMBL/GenBank/DDBJ databases">
        <title>Genomic Encyclopedia of Type Strains, Phase IV (KMG-IV): sequencing the most valuable type-strain genomes for metagenomic binning, comparative biology and taxonomic classification.</title>
        <authorList>
            <person name="Goeker M."/>
        </authorList>
    </citation>
    <scope>NUCLEOTIDE SEQUENCE [LARGE SCALE GENOMIC DNA]</scope>
    <source>
        <strain evidence="1 2">DSM 22419</strain>
    </source>
</reference>
<gene>
    <name evidence="1" type="ORF">HNR41_000346</name>
</gene>
<keyword evidence="2" id="KW-1185">Reference proteome</keyword>
<evidence type="ECO:0000313" key="2">
    <source>
        <dbReference type="Proteomes" id="UP000545588"/>
    </source>
</evidence>
<organism evidence="1 2">
    <name type="scientific">Jeotgalicoccus coquinae</name>
    <dbReference type="NCBI Taxonomy" id="709509"/>
    <lineage>
        <taxon>Bacteria</taxon>
        <taxon>Bacillati</taxon>
        <taxon>Bacillota</taxon>
        <taxon>Bacilli</taxon>
        <taxon>Bacillales</taxon>
        <taxon>Staphylococcaceae</taxon>
        <taxon>Jeotgalicoccus</taxon>
    </lineage>
</organism>
<proteinExistence type="predicted"/>